<comment type="caution">
    <text evidence="3">The sequence shown here is derived from an EMBL/GenBank/DDBJ whole genome shotgun (WGS) entry which is preliminary data.</text>
</comment>
<evidence type="ECO:0000259" key="1">
    <source>
        <dbReference type="Pfam" id="PF00534"/>
    </source>
</evidence>
<gene>
    <name evidence="3" type="ORF">ACE1CI_32585</name>
</gene>
<dbReference type="Pfam" id="PF13439">
    <property type="entry name" value="Glyco_transf_4"/>
    <property type="match status" value="1"/>
</dbReference>
<dbReference type="InterPro" id="IPR001296">
    <property type="entry name" value="Glyco_trans_1"/>
</dbReference>
<dbReference type="GO" id="GO:0016757">
    <property type="term" value="F:glycosyltransferase activity"/>
    <property type="evidence" value="ECO:0007669"/>
    <property type="project" value="UniProtKB-KW"/>
</dbReference>
<evidence type="ECO:0000313" key="3">
    <source>
        <dbReference type="EMBL" id="MFB2897680.1"/>
    </source>
</evidence>
<accession>A0ABV4Y1S6</accession>
<proteinExistence type="predicted"/>
<evidence type="ECO:0000313" key="4">
    <source>
        <dbReference type="Proteomes" id="UP001576784"/>
    </source>
</evidence>
<dbReference type="InterPro" id="IPR028098">
    <property type="entry name" value="Glyco_trans_4-like_N"/>
</dbReference>
<dbReference type="Proteomes" id="UP001576784">
    <property type="component" value="Unassembled WGS sequence"/>
</dbReference>
<sequence>MTNPNSSISFFLPNLDGGGAERAMLHLAAGMAKRGIKTDLILAKAEGEYLEKVPPEVRLINLNSRSPVIFWKTLNLRRYLQQEQPTFLLSALDILSAATWAKRLAGTPTKVIMCVQTNLSQQFKNDSGIMSKIRPLLVKQWYPLADGTIAASQGVAEDVSQISGIPVKNIDVIYNPVVMPELFDKAKEPINHPWFASGQPPVILGVGRLVPQKDFPTLIKAFAIVKQQISAKLMILGEGEKRTQLEALVRELGLENDVDMPGFKDNPYAYMAKAKLFVLSSAWEGFGNVVAEAMAVGTPVVSTNCPSGPAEILENGKYGKLVSVGDVDALANAILETLKKPTNSQLLQERALDFTVDNVVDQYLKVLGVESQKNYLGTLLRFSAFL</sequence>
<name>A0ABV4Y1S6_9CYAN</name>
<dbReference type="EMBL" id="JBHFNR010000262">
    <property type="protein sequence ID" value="MFB2897680.1"/>
    <property type="molecule type" value="Genomic_DNA"/>
</dbReference>
<evidence type="ECO:0000259" key="2">
    <source>
        <dbReference type="Pfam" id="PF13439"/>
    </source>
</evidence>
<dbReference type="Gene3D" id="3.40.50.2000">
    <property type="entry name" value="Glycogen Phosphorylase B"/>
    <property type="match status" value="2"/>
</dbReference>
<keyword evidence="4" id="KW-1185">Reference proteome</keyword>
<keyword evidence="3" id="KW-0328">Glycosyltransferase</keyword>
<dbReference type="CDD" id="cd03811">
    <property type="entry name" value="GT4_GT28_WabH-like"/>
    <property type="match status" value="1"/>
</dbReference>
<reference evidence="3 4" key="1">
    <citation type="submission" date="2024-09" db="EMBL/GenBank/DDBJ databases">
        <title>Floridaenema gen nov. (Aerosakkonemataceae, Aerosakkonematales ord. nov., Cyanobacteria) from benthic tropical and subtropical fresh waters, with the description of four new species.</title>
        <authorList>
            <person name="Moretto J.A."/>
            <person name="Berthold D.E."/>
            <person name="Lefler F.W."/>
            <person name="Huang I.-S."/>
            <person name="Laughinghouse H. IV."/>
        </authorList>
    </citation>
    <scope>NUCLEOTIDE SEQUENCE [LARGE SCALE GENOMIC DNA]</scope>
    <source>
        <strain evidence="3 4">BLCC-F50</strain>
    </source>
</reference>
<dbReference type="SUPFAM" id="SSF53756">
    <property type="entry name" value="UDP-Glycosyltransferase/glycogen phosphorylase"/>
    <property type="match status" value="1"/>
</dbReference>
<dbReference type="PANTHER" id="PTHR12526:SF630">
    <property type="entry name" value="GLYCOSYLTRANSFERASE"/>
    <property type="match status" value="1"/>
</dbReference>
<feature type="domain" description="Glycosyl transferase family 1" evidence="1">
    <location>
        <begin position="197"/>
        <end position="347"/>
    </location>
</feature>
<dbReference type="EC" id="2.4.-.-" evidence="3"/>
<dbReference type="PANTHER" id="PTHR12526">
    <property type="entry name" value="GLYCOSYLTRANSFERASE"/>
    <property type="match status" value="1"/>
</dbReference>
<protein>
    <submittedName>
        <fullName evidence="3">Glycosyltransferase</fullName>
        <ecNumber evidence="3">2.4.-.-</ecNumber>
    </submittedName>
</protein>
<feature type="domain" description="Glycosyltransferase subfamily 4-like N-terminal" evidence="2">
    <location>
        <begin position="18"/>
        <end position="177"/>
    </location>
</feature>
<organism evidence="3 4">
    <name type="scientific">Floridaenema flaviceps BLCC-F50</name>
    <dbReference type="NCBI Taxonomy" id="3153642"/>
    <lineage>
        <taxon>Bacteria</taxon>
        <taxon>Bacillati</taxon>
        <taxon>Cyanobacteriota</taxon>
        <taxon>Cyanophyceae</taxon>
        <taxon>Oscillatoriophycideae</taxon>
        <taxon>Aerosakkonematales</taxon>
        <taxon>Aerosakkonemataceae</taxon>
        <taxon>Floridanema</taxon>
        <taxon>Floridanema flaviceps</taxon>
    </lineage>
</organism>
<dbReference type="RefSeq" id="WP_413267291.1">
    <property type="nucleotide sequence ID" value="NZ_JBHFNR010000262.1"/>
</dbReference>
<keyword evidence="3" id="KW-0808">Transferase</keyword>
<dbReference type="Pfam" id="PF00534">
    <property type="entry name" value="Glycos_transf_1"/>
    <property type="match status" value="1"/>
</dbReference>